<protein>
    <submittedName>
        <fullName evidence="1">Uncharacterized protein</fullName>
    </submittedName>
</protein>
<dbReference type="EMBL" id="AY129338">
    <property type="protein sequence ID" value="AAN12648.1"/>
    <property type="molecule type" value="Genomic_DNA"/>
</dbReference>
<organismHost>
    <name type="scientific">Mycolicibacterium smegmatis</name>
    <name type="common">Mycobacterium smegmatis</name>
    <dbReference type="NCBI Taxonomy" id="1772"/>
</organismHost>
<gene>
    <name evidence="1" type="primary">4</name>
    <name evidence="1" type="ORF">PBI_OMEGA_4</name>
</gene>
<proteinExistence type="predicted"/>
<evidence type="ECO:0000313" key="1">
    <source>
        <dbReference type="EMBL" id="AAN12648.1"/>
    </source>
</evidence>
<evidence type="ECO:0000313" key="2">
    <source>
        <dbReference type="Proteomes" id="UP000000963"/>
    </source>
</evidence>
<name>Q854R0_BPMOM</name>
<sequence>MIGEHLMTEVSTFKGGRAVDIEIYEDPPIAERSAEWRPVMPRRIRINGVECLTPLNSPVRVEGLLDVDDERRAQMATATVTVFVRSLHAQSLVDGPLPEYVPIDGKVSAADLVVYDAAGGDWIPLRPFFVRFNGVNCLIADDIKIEGLGGKEGCLTATIPFLVRTLKVHGGQE</sequence>
<keyword evidence="2" id="KW-1185">Reference proteome</keyword>
<accession>Q854R0</accession>
<dbReference type="Proteomes" id="UP000000963">
    <property type="component" value="Segment"/>
</dbReference>
<dbReference type="RefSeq" id="NP_818305.1">
    <property type="nucleotide sequence ID" value="NC_004688.1"/>
</dbReference>
<dbReference type="KEGG" id="vg:1260044"/>
<reference evidence="1 2" key="1">
    <citation type="journal article" date="2003" name="Cell">
        <title>Origins of highly mosaic mycobacteriophage genomes.</title>
        <authorList>
            <person name="Pedulla M.L."/>
            <person name="Ford M.E."/>
            <person name="Houtz J.M."/>
            <person name="Karthikeyan T."/>
            <person name="Wadsworth C."/>
            <person name="Lewis J.A."/>
            <person name="Jacobs-Sera D."/>
            <person name="Falbo J."/>
            <person name="Gross J."/>
            <person name="Pannunzio N.R."/>
            <person name="Brucker W."/>
            <person name="Kumar V."/>
            <person name="Kandasamy J."/>
            <person name="Keenan L."/>
            <person name="Bardarov S."/>
            <person name="Kriakov J."/>
            <person name="Lawrence J.G."/>
            <person name="Jacobs W.R. Jr."/>
            <person name="Hendrix R.W."/>
            <person name="Hatfull G.F."/>
        </authorList>
    </citation>
    <scope>NUCLEOTIDE SEQUENCE</scope>
</reference>
<organism evidence="1 2">
    <name type="scientific">Mycobacterium phage Omega</name>
    <name type="common">Mycobacteriophage Omega</name>
    <dbReference type="NCBI Taxonomy" id="2907835"/>
    <lineage>
        <taxon>Viruses</taxon>
        <taxon>Duplodnaviria</taxon>
        <taxon>Heunggongvirae</taxon>
        <taxon>Uroviricota</taxon>
        <taxon>Caudoviricetes</taxon>
        <taxon>Omegavirus</taxon>
        <taxon>Omegavirus omega</taxon>
    </lineage>
</organism>